<dbReference type="EMBL" id="CAHR02000082">
    <property type="protein sequence ID" value="CCG82363.1"/>
    <property type="molecule type" value="Genomic_DNA"/>
</dbReference>
<dbReference type="VEuPathDB" id="FungiDB:TAPDE_002310"/>
<gene>
    <name evidence="1" type="ORF">TAPDE_002310</name>
</gene>
<keyword evidence="2" id="KW-1185">Reference proteome</keyword>
<dbReference type="AlphaFoldDB" id="R4XD81"/>
<evidence type="ECO:0000313" key="2">
    <source>
        <dbReference type="Proteomes" id="UP000013776"/>
    </source>
</evidence>
<evidence type="ECO:0000313" key="1">
    <source>
        <dbReference type="EMBL" id="CCG82363.1"/>
    </source>
</evidence>
<accession>R4XD81</accession>
<reference evidence="1 2" key="1">
    <citation type="journal article" date="2013" name="MBio">
        <title>Genome sequencing of the plant pathogen Taphrina deformans, the causal agent of peach leaf curl.</title>
        <authorList>
            <person name="Cisse O.H."/>
            <person name="Almeida J.M.G.C.F."/>
            <person name="Fonseca A."/>
            <person name="Kumar A.A."/>
            <person name="Salojaervi J."/>
            <person name="Overmyer K."/>
            <person name="Hauser P.M."/>
            <person name="Pagni M."/>
        </authorList>
    </citation>
    <scope>NUCLEOTIDE SEQUENCE [LARGE SCALE GENOMIC DNA]</scope>
    <source>
        <strain evidence="2">PYCC 5710 / ATCC 11124 / CBS 356.35 / IMI 108563 / JCM 9778 / NBRC 8474</strain>
    </source>
</reference>
<sequence>MPIIDIGAPGYVKATPNFSLVTDPQVSIINEARLIVGEPYLLTDSTKAHDDGETSQLDQFAALVLDKDALVRFCGPSIIEKWDHAAALVNIASEELPGINIDHLFVKHLGIILQEDTEEPCIAIEESENTPARVAAQQAILKAYGELMSAIILGVGKTLFKTPGYEDLATQIDYMAHILKRRNFPCFGTEENAWWNNLTIHTSTEMMDITRDRGNFNGAVPVPALFMQGSGTVYFSRFAQVYKVKPYSVILIGGAEQVVVSACPAGETKRVIALGRCEEDVFRHYAQYDPLNQMRDRLAQEMTPK</sequence>
<organism evidence="1 2">
    <name type="scientific">Taphrina deformans (strain PYCC 5710 / ATCC 11124 / CBS 356.35 / IMI 108563 / JCM 9778 / NBRC 8474)</name>
    <name type="common">Peach leaf curl fungus</name>
    <name type="synonym">Lalaria deformans</name>
    <dbReference type="NCBI Taxonomy" id="1097556"/>
    <lineage>
        <taxon>Eukaryota</taxon>
        <taxon>Fungi</taxon>
        <taxon>Dikarya</taxon>
        <taxon>Ascomycota</taxon>
        <taxon>Taphrinomycotina</taxon>
        <taxon>Taphrinomycetes</taxon>
        <taxon>Taphrinales</taxon>
        <taxon>Taphrinaceae</taxon>
        <taxon>Taphrina</taxon>
    </lineage>
</organism>
<comment type="caution">
    <text evidence="1">The sequence shown here is derived from an EMBL/GenBank/DDBJ whole genome shotgun (WGS) entry which is preliminary data.</text>
</comment>
<name>R4XD81_TAPDE</name>
<dbReference type="Proteomes" id="UP000013776">
    <property type="component" value="Unassembled WGS sequence"/>
</dbReference>
<protein>
    <submittedName>
        <fullName evidence="1">Uncharacterized protein</fullName>
    </submittedName>
</protein>
<proteinExistence type="predicted"/>